<dbReference type="Pfam" id="PF01823">
    <property type="entry name" value="MACPF"/>
    <property type="match status" value="1"/>
</dbReference>
<dbReference type="AlphaFoldDB" id="A0A069S985"/>
<dbReference type="PATRIC" id="fig|1339352.3.peg.3462"/>
<proteinExistence type="predicted"/>
<dbReference type="InterPro" id="IPR020864">
    <property type="entry name" value="MACPF"/>
</dbReference>
<dbReference type="Pfam" id="PF20779">
    <property type="entry name" value="MACPF_D2"/>
    <property type="match status" value="1"/>
</dbReference>
<dbReference type="Gene3D" id="3.30.160.840">
    <property type="match status" value="1"/>
</dbReference>
<dbReference type="InterPro" id="IPR048468">
    <property type="entry name" value="MACPF_D2"/>
</dbReference>
<dbReference type="PROSITE" id="PS51412">
    <property type="entry name" value="MACPF_2"/>
    <property type="match status" value="1"/>
</dbReference>
<protein>
    <submittedName>
        <fullName evidence="2">MAC/Perforin domain protein</fullName>
    </submittedName>
</protein>
<gene>
    <name evidence="2" type="ORF">M099_3674</name>
</gene>
<reference evidence="2 3" key="1">
    <citation type="submission" date="2014-04" db="EMBL/GenBank/DDBJ databases">
        <authorList>
            <person name="Sears C."/>
            <person name="Carroll K."/>
            <person name="Sack B.R."/>
            <person name="Qadri F."/>
            <person name="Myers L.L."/>
            <person name="Chung G.-T."/>
            <person name="Escheverria P."/>
            <person name="Fraser C.M."/>
            <person name="Sadzewicz L."/>
            <person name="Shefchek K.A."/>
            <person name="Tallon L."/>
            <person name="Das S.P."/>
            <person name="Daugherty S."/>
            <person name="Mongodin E.F."/>
        </authorList>
    </citation>
    <scope>NUCLEOTIDE SEQUENCE [LARGE SCALE GENOMIC DNA]</scope>
    <source>
        <strain evidence="2 3">3975 RP4</strain>
    </source>
</reference>
<accession>A0A069S985</accession>
<organism evidence="2 3">
    <name type="scientific">Phocaeicola vulgatus str. 3975 RP4</name>
    <dbReference type="NCBI Taxonomy" id="1339352"/>
    <lineage>
        <taxon>Bacteria</taxon>
        <taxon>Pseudomonadati</taxon>
        <taxon>Bacteroidota</taxon>
        <taxon>Bacteroidia</taxon>
        <taxon>Bacteroidales</taxon>
        <taxon>Bacteroidaceae</taxon>
        <taxon>Phocaeicola</taxon>
    </lineage>
</organism>
<feature type="domain" description="MACPF" evidence="1">
    <location>
        <begin position="63"/>
        <end position="397"/>
    </location>
</feature>
<dbReference type="EMBL" id="JNHM01000120">
    <property type="protein sequence ID" value="KDS46579.1"/>
    <property type="molecule type" value="Genomic_DNA"/>
</dbReference>
<evidence type="ECO:0000259" key="1">
    <source>
        <dbReference type="PROSITE" id="PS51412"/>
    </source>
</evidence>
<dbReference type="Proteomes" id="UP000027661">
    <property type="component" value="Unassembled WGS sequence"/>
</dbReference>
<dbReference type="PROSITE" id="PS51257">
    <property type="entry name" value="PROKAR_LIPOPROTEIN"/>
    <property type="match status" value="1"/>
</dbReference>
<comment type="caution">
    <text evidence="2">The sequence shown here is derived from an EMBL/GenBank/DDBJ whole genome shotgun (WGS) entry which is preliminary data.</text>
</comment>
<name>A0A069S985_PHOVU</name>
<sequence>MKSILYIIILSVIAPLFIACSEDLNLCAQQNTVVETDYSCDDVILQERNPSLPDVITGKPSFDEELTRSGEMIGGTDKYLGYGYKLLKGNYIPSDFDNFTHSILDIESLKEYDESYIDENYPNWNDQSSFAYYDFNNYTHFSSISKTVKSGFSLNLGFFSIGKKKTTTETFRTFINESKEQAYGEMNILFAHGKFTLLSSNGSNKVFARQFLRRSFINNLYTSPISSIIDSYGDFVVVGYYTGGRAFAQYMGNADSNTNVEQKTKSLEKNINASLVYKGDSLNGSFGFNGKDGTFDSTVYKRQDIFIRVKTLGGIQDETGVVNTTMALKDININLQSWRKSLNDSKNHTVIDLIEEGLYPMSDFVLERNFQRRFDDTSKEILLPVTRLYTPSITIARVLTKTSASGESLYDVAAVLTTRQGDQIVLSKSNATDAELRQNEDDNVFIKKAQIISAEISRYFSSDIQISYNTRKRINPQMRSPLCMVLENFNEKGFCKYYHEATNMEYLYDPTTKLCFSFFADERDESLLEVYGLSSWASNLVEKQISIATLANLYTIIGL</sequence>
<dbReference type="InterPro" id="IPR048467">
    <property type="entry name" value="MACPF_D3"/>
</dbReference>
<evidence type="ECO:0000313" key="3">
    <source>
        <dbReference type="Proteomes" id="UP000027661"/>
    </source>
</evidence>
<dbReference type="RefSeq" id="WP_005647359.1">
    <property type="nucleotide sequence ID" value="NZ_JNHM01000120.1"/>
</dbReference>
<evidence type="ECO:0000313" key="2">
    <source>
        <dbReference type="EMBL" id="KDS46579.1"/>
    </source>
</evidence>
<dbReference type="Gene3D" id="3.30.420.400">
    <property type="match status" value="1"/>
</dbReference>
<dbReference type="Pfam" id="PF20785">
    <property type="entry name" value="MACPF_D3"/>
    <property type="match status" value="1"/>
</dbReference>